<keyword evidence="2" id="KW-0812">Transmembrane</keyword>
<comment type="caution">
    <text evidence="3">The sequence shown here is derived from an EMBL/GenBank/DDBJ whole genome shotgun (WGS) entry which is preliminary data.</text>
</comment>
<gene>
    <name evidence="3" type="ORF">CW362_09680</name>
</gene>
<keyword evidence="4" id="KW-1185">Reference proteome</keyword>
<dbReference type="RefSeq" id="WP_103548971.1">
    <property type="nucleotide sequence ID" value="NZ_KZ626852.1"/>
</dbReference>
<keyword evidence="2" id="KW-1133">Transmembrane helix</keyword>
<feature type="compositionally biased region" description="Pro residues" evidence="1">
    <location>
        <begin position="1"/>
        <end position="12"/>
    </location>
</feature>
<feature type="region of interest" description="Disordered" evidence="1">
    <location>
        <begin position="1"/>
        <end position="20"/>
    </location>
</feature>
<evidence type="ECO:0000313" key="4">
    <source>
        <dbReference type="Proteomes" id="UP000236178"/>
    </source>
</evidence>
<evidence type="ECO:0000256" key="2">
    <source>
        <dbReference type="SAM" id="Phobius"/>
    </source>
</evidence>
<feature type="transmembrane region" description="Helical" evidence="2">
    <location>
        <begin position="27"/>
        <end position="46"/>
    </location>
</feature>
<evidence type="ECO:0000313" key="3">
    <source>
        <dbReference type="EMBL" id="PKT73199.1"/>
    </source>
</evidence>
<dbReference type="EMBL" id="PJOS01000013">
    <property type="protein sequence ID" value="PKT73199.1"/>
    <property type="molecule type" value="Genomic_DNA"/>
</dbReference>
<sequence>MTNDLPPMPDVPPAVASKPSATRRRNLIVAVAVAGALAVGGIIYWAGRPSYNDIVKGCQRALVAQYEADGRGKPSACDGVKGDDYDALVLGAAMGDLGWLDDDGDFDKDKMLEGLLGEP</sequence>
<reference evidence="3 4" key="1">
    <citation type="submission" date="2017-12" db="EMBL/GenBank/DDBJ databases">
        <title>Streptomyces populusis sp. nov., a novel endophytic actinobacterium isolated from stems of Populus adenopoda Maxim.</title>
        <authorList>
            <person name="Wang Z."/>
        </authorList>
    </citation>
    <scope>NUCLEOTIDE SEQUENCE [LARGE SCALE GENOMIC DNA]</scope>
    <source>
        <strain evidence="3 4">A249</strain>
    </source>
</reference>
<name>A0A2I0STE7_9ACTN</name>
<accession>A0A2I0STE7</accession>
<organism evidence="3 4">
    <name type="scientific">Streptomyces populi</name>
    <dbReference type="NCBI Taxonomy" id="2058924"/>
    <lineage>
        <taxon>Bacteria</taxon>
        <taxon>Bacillati</taxon>
        <taxon>Actinomycetota</taxon>
        <taxon>Actinomycetes</taxon>
        <taxon>Kitasatosporales</taxon>
        <taxon>Streptomycetaceae</taxon>
        <taxon>Streptomyces</taxon>
    </lineage>
</organism>
<protein>
    <submittedName>
        <fullName evidence="3">Uncharacterized protein</fullName>
    </submittedName>
</protein>
<dbReference type="Proteomes" id="UP000236178">
    <property type="component" value="Unassembled WGS sequence"/>
</dbReference>
<dbReference type="OrthoDB" id="4233732at2"/>
<keyword evidence="2" id="KW-0472">Membrane</keyword>
<evidence type="ECO:0000256" key="1">
    <source>
        <dbReference type="SAM" id="MobiDB-lite"/>
    </source>
</evidence>
<proteinExistence type="predicted"/>
<dbReference type="AlphaFoldDB" id="A0A2I0STE7"/>